<dbReference type="EMBL" id="JASNQZ010000010">
    <property type="protein sequence ID" value="KAL0952676.1"/>
    <property type="molecule type" value="Genomic_DNA"/>
</dbReference>
<sequence length="235" mass="25799">MSVRLIDHIPPGITLPPIFLTSPLRSLNSFLSLWGENGPSPHSALQELQESIQRDAQNATRSEATCIELAKHVSDVTQIVIECIKVNPSIRGHPAVEGDIQELKRLLTSIHHAICNRSISSSPRFPLRRRDAELAPFSKTLDQLLVSFLAKPSAASQGAMAAQLRLLHGGGQMIMHSPTLNDVAGNQYNYFNASGELAEKPLLEFRFMTFQTRVTSNEGVLKVTAVVSVHSIVYV</sequence>
<proteinExistence type="predicted"/>
<gene>
    <name evidence="1" type="ORF">HGRIS_006919</name>
</gene>
<accession>A0ABR3JBL7</accession>
<name>A0ABR3JBL7_9AGAR</name>
<keyword evidence="2" id="KW-1185">Reference proteome</keyword>
<dbReference type="Proteomes" id="UP001556367">
    <property type="component" value="Unassembled WGS sequence"/>
</dbReference>
<protein>
    <submittedName>
        <fullName evidence="1">Uncharacterized protein</fullName>
    </submittedName>
</protein>
<evidence type="ECO:0000313" key="1">
    <source>
        <dbReference type="EMBL" id="KAL0952676.1"/>
    </source>
</evidence>
<comment type="caution">
    <text evidence="1">The sequence shown here is derived from an EMBL/GenBank/DDBJ whole genome shotgun (WGS) entry which is preliminary data.</text>
</comment>
<evidence type="ECO:0000313" key="2">
    <source>
        <dbReference type="Proteomes" id="UP001556367"/>
    </source>
</evidence>
<organism evidence="1 2">
    <name type="scientific">Hohenbuehelia grisea</name>
    <dbReference type="NCBI Taxonomy" id="104357"/>
    <lineage>
        <taxon>Eukaryota</taxon>
        <taxon>Fungi</taxon>
        <taxon>Dikarya</taxon>
        <taxon>Basidiomycota</taxon>
        <taxon>Agaricomycotina</taxon>
        <taxon>Agaricomycetes</taxon>
        <taxon>Agaricomycetidae</taxon>
        <taxon>Agaricales</taxon>
        <taxon>Pleurotineae</taxon>
        <taxon>Pleurotaceae</taxon>
        <taxon>Hohenbuehelia</taxon>
    </lineage>
</organism>
<reference evidence="2" key="1">
    <citation type="submission" date="2024-06" db="EMBL/GenBank/DDBJ databases">
        <title>Multi-omics analyses provide insights into the biosynthesis of the anticancer antibiotic pleurotin in Hohenbuehelia grisea.</title>
        <authorList>
            <person name="Weaver J.A."/>
            <person name="Alberti F."/>
        </authorList>
    </citation>
    <scope>NUCLEOTIDE SEQUENCE [LARGE SCALE GENOMIC DNA]</scope>
    <source>
        <strain evidence="2">T-177</strain>
    </source>
</reference>